<protein>
    <submittedName>
        <fullName evidence="1">Serine/threonine-protein kinase M1</fullName>
        <ecNumber evidence="1">2.7.11.1</ecNumber>
    </submittedName>
</protein>
<keyword evidence="2" id="KW-1185">Reference proteome</keyword>
<evidence type="ECO:0000313" key="2">
    <source>
        <dbReference type="Proteomes" id="UP001150603"/>
    </source>
</evidence>
<keyword evidence="1" id="KW-0808">Transferase</keyword>
<comment type="caution">
    <text evidence="1">The sequence shown here is derived from an EMBL/GenBank/DDBJ whole genome shotgun (WGS) entry which is preliminary data.</text>
</comment>
<proteinExistence type="predicted"/>
<accession>A0ACC1J0H0</accession>
<dbReference type="EC" id="2.7.11.1" evidence="1"/>
<gene>
    <name evidence="1" type="primary">MEC1_6</name>
    <name evidence="1" type="ORF">FBU59_006274</name>
</gene>
<organism evidence="1 2">
    <name type="scientific">Linderina macrospora</name>
    <dbReference type="NCBI Taxonomy" id="4868"/>
    <lineage>
        <taxon>Eukaryota</taxon>
        <taxon>Fungi</taxon>
        <taxon>Fungi incertae sedis</taxon>
        <taxon>Zoopagomycota</taxon>
        <taxon>Kickxellomycotina</taxon>
        <taxon>Kickxellomycetes</taxon>
        <taxon>Kickxellales</taxon>
        <taxon>Kickxellaceae</taxon>
        <taxon>Linderina</taxon>
    </lineage>
</organism>
<reference evidence="1" key="1">
    <citation type="submission" date="2022-07" db="EMBL/GenBank/DDBJ databases">
        <title>Phylogenomic reconstructions and comparative analyses of Kickxellomycotina fungi.</title>
        <authorList>
            <person name="Reynolds N.K."/>
            <person name="Stajich J.E."/>
            <person name="Barry K."/>
            <person name="Grigoriev I.V."/>
            <person name="Crous P."/>
            <person name="Smith M.E."/>
        </authorList>
    </citation>
    <scope>NUCLEOTIDE SEQUENCE</scope>
    <source>
        <strain evidence="1">NRRL 5244</strain>
    </source>
</reference>
<evidence type="ECO:0000313" key="1">
    <source>
        <dbReference type="EMBL" id="KAJ1932722.1"/>
    </source>
</evidence>
<keyword evidence="1" id="KW-0418">Kinase</keyword>
<dbReference type="Proteomes" id="UP001150603">
    <property type="component" value="Unassembled WGS sequence"/>
</dbReference>
<sequence length="301" mass="34406">MEFNSIINRLLQANQQAHERNLHIRTYAVVPLGEQCGIIEWVDSTTSMYGILAKRYEERGINIVAKLPDVKAILAKTSPSPQKIFTNELLPMFRPVMYEWFAMSFPSPERWLMSRAAFTRTAAVMSIVGYILGLGDRHCSNILLDTRSGEVVHVDFDCLFDKGKKLPVPEIVPFRLTQNMVDAMGITGYEGTFRKTCEITLRLLCEHRDALMSVLETLVHDPPVEWTKHQNQPNLLSRSTWDPVNPNDLAKKALARVREKMKGKLDGKTKLSVEAHINELIRRATDPELLFQMYFGWAAYL</sequence>
<name>A0ACC1J0H0_9FUNG</name>
<dbReference type="EMBL" id="JANBPW010005389">
    <property type="protein sequence ID" value="KAJ1932722.1"/>
    <property type="molecule type" value="Genomic_DNA"/>
</dbReference>